<protein>
    <recommendedName>
        <fullName evidence="1">DUF4145 domain-containing protein</fullName>
    </recommendedName>
</protein>
<dbReference type="InterPro" id="IPR025285">
    <property type="entry name" value="DUF4145"/>
</dbReference>
<proteinExistence type="predicted"/>
<evidence type="ECO:0000313" key="3">
    <source>
        <dbReference type="Proteomes" id="UP000231926"/>
    </source>
</evidence>
<evidence type="ECO:0000313" key="2">
    <source>
        <dbReference type="EMBL" id="PJZ48791.1"/>
    </source>
</evidence>
<evidence type="ECO:0000259" key="1">
    <source>
        <dbReference type="Pfam" id="PF13643"/>
    </source>
</evidence>
<gene>
    <name evidence="2" type="ORF">CH362_12155</name>
</gene>
<dbReference type="Proteomes" id="UP000231926">
    <property type="component" value="Unassembled WGS sequence"/>
</dbReference>
<sequence length="202" mass="22826">MLTNLDLDRCPHCNVNQPNLIKASHFQTLSSDQRVRRDWVNYRCLRCGGVVLCEGRTHVQTTSDETFIEYLYPTSSVALDESIPSRAKEYLKQAIDSIVAPSGSIVLAASSVDAMLKNKGYKEGTLYGRIDRAASEHLITKDMADWAHEIRLHSNEERHSDEESELPTEDEATKCIEFALALAEFLFVLPSKVERGRKKILK</sequence>
<feature type="domain" description="DUF4145" evidence="1">
    <location>
        <begin position="100"/>
        <end position="178"/>
    </location>
</feature>
<keyword evidence="3" id="KW-1185">Reference proteome</keyword>
<organism evidence="2 3">
    <name type="scientific">Leptospira saintgironsiae</name>
    <dbReference type="NCBI Taxonomy" id="2023183"/>
    <lineage>
        <taxon>Bacteria</taxon>
        <taxon>Pseudomonadati</taxon>
        <taxon>Spirochaetota</taxon>
        <taxon>Spirochaetia</taxon>
        <taxon>Leptospirales</taxon>
        <taxon>Leptospiraceae</taxon>
        <taxon>Leptospira</taxon>
    </lineage>
</organism>
<accession>A0A2M9YB37</accession>
<comment type="caution">
    <text evidence="2">The sequence shown here is derived from an EMBL/GenBank/DDBJ whole genome shotgun (WGS) entry which is preliminary data.</text>
</comment>
<dbReference type="EMBL" id="NPDR01000005">
    <property type="protein sequence ID" value="PJZ48791.1"/>
    <property type="molecule type" value="Genomic_DNA"/>
</dbReference>
<dbReference type="AlphaFoldDB" id="A0A2M9YB37"/>
<name>A0A2M9YB37_9LEPT</name>
<reference evidence="2 3" key="1">
    <citation type="submission" date="2017-07" db="EMBL/GenBank/DDBJ databases">
        <title>Leptospira spp. isolated from tropical soils.</title>
        <authorList>
            <person name="Thibeaux R."/>
            <person name="Iraola G."/>
            <person name="Ferres I."/>
            <person name="Bierque E."/>
            <person name="Girault D."/>
            <person name="Soupe-Gilbert M.-E."/>
            <person name="Picardeau M."/>
            <person name="Goarant C."/>
        </authorList>
    </citation>
    <scope>NUCLEOTIDE SEQUENCE [LARGE SCALE GENOMIC DNA]</scope>
    <source>
        <strain evidence="2 3">FH4-C-A2</strain>
    </source>
</reference>
<dbReference type="Pfam" id="PF13643">
    <property type="entry name" value="DUF4145"/>
    <property type="match status" value="1"/>
</dbReference>
<dbReference type="OrthoDB" id="1417974at2"/>